<organism evidence="3 4">
    <name type="scientific">Coffea canephora</name>
    <name type="common">Robusta coffee</name>
    <dbReference type="NCBI Taxonomy" id="49390"/>
    <lineage>
        <taxon>Eukaryota</taxon>
        <taxon>Viridiplantae</taxon>
        <taxon>Streptophyta</taxon>
        <taxon>Embryophyta</taxon>
        <taxon>Tracheophyta</taxon>
        <taxon>Spermatophyta</taxon>
        <taxon>Magnoliopsida</taxon>
        <taxon>eudicotyledons</taxon>
        <taxon>Gunneridae</taxon>
        <taxon>Pentapetalae</taxon>
        <taxon>asterids</taxon>
        <taxon>lamiids</taxon>
        <taxon>Gentianales</taxon>
        <taxon>Rubiaceae</taxon>
        <taxon>Ixoroideae</taxon>
        <taxon>Gardenieae complex</taxon>
        <taxon>Bertiereae - Coffeeae clade</taxon>
        <taxon>Coffeeae</taxon>
        <taxon>Coffea</taxon>
    </lineage>
</organism>
<keyword evidence="2" id="KW-0472">Membrane</keyword>
<feature type="transmembrane region" description="Helical" evidence="2">
    <location>
        <begin position="15"/>
        <end position="32"/>
    </location>
</feature>
<keyword evidence="4" id="KW-1185">Reference proteome</keyword>
<keyword evidence="2" id="KW-0812">Transmembrane</keyword>
<proteinExistence type="predicted"/>
<keyword evidence="2" id="KW-1133">Transmembrane helix</keyword>
<sequence length="66" mass="7351">MIIFVLVSYQKQRRNSRWVALVLVVAGASCSWRRRRIISRFKEDTSGGSLKGEGSLDGESSHVGGR</sequence>
<dbReference type="EMBL" id="HG739110">
    <property type="protein sequence ID" value="CDP07240.1"/>
    <property type="molecule type" value="Genomic_DNA"/>
</dbReference>
<evidence type="ECO:0000313" key="4">
    <source>
        <dbReference type="Proteomes" id="UP000295252"/>
    </source>
</evidence>
<feature type="region of interest" description="Disordered" evidence="1">
    <location>
        <begin position="44"/>
        <end position="66"/>
    </location>
</feature>
<protein>
    <submittedName>
        <fullName evidence="3">Uncharacterized protein</fullName>
    </submittedName>
</protein>
<reference evidence="4" key="1">
    <citation type="journal article" date="2014" name="Science">
        <title>The coffee genome provides insight into the convergent evolution of caffeine biosynthesis.</title>
        <authorList>
            <person name="Denoeud F."/>
            <person name="Carretero-Paulet L."/>
            <person name="Dereeper A."/>
            <person name="Droc G."/>
            <person name="Guyot R."/>
            <person name="Pietrella M."/>
            <person name="Zheng C."/>
            <person name="Alberti A."/>
            <person name="Anthony F."/>
            <person name="Aprea G."/>
            <person name="Aury J.M."/>
            <person name="Bento P."/>
            <person name="Bernard M."/>
            <person name="Bocs S."/>
            <person name="Campa C."/>
            <person name="Cenci A."/>
            <person name="Combes M.C."/>
            <person name="Crouzillat D."/>
            <person name="Da Silva C."/>
            <person name="Daddiego L."/>
            <person name="De Bellis F."/>
            <person name="Dussert S."/>
            <person name="Garsmeur O."/>
            <person name="Gayraud T."/>
            <person name="Guignon V."/>
            <person name="Jahn K."/>
            <person name="Jamilloux V."/>
            <person name="Joet T."/>
            <person name="Labadie K."/>
            <person name="Lan T."/>
            <person name="Leclercq J."/>
            <person name="Lepelley M."/>
            <person name="Leroy T."/>
            <person name="Li L.T."/>
            <person name="Librado P."/>
            <person name="Lopez L."/>
            <person name="Munoz A."/>
            <person name="Noel B."/>
            <person name="Pallavicini A."/>
            <person name="Perrotta G."/>
            <person name="Poncet V."/>
            <person name="Pot D."/>
            <person name="Priyono X."/>
            <person name="Rigoreau M."/>
            <person name="Rouard M."/>
            <person name="Rozas J."/>
            <person name="Tranchant-Dubreuil C."/>
            <person name="VanBuren R."/>
            <person name="Zhang Q."/>
            <person name="Andrade A.C."/>
            <person name="Argout X."/>
            <person name="Bertrand B."/>
            <person name="de Kochko A."/>
            <person name="Graziosi G."/>
            <person name="Henry R.J."/>
            <person name="Jayarama X."/>
            <person name="Ming R."/>
            <person name="Nagai C."/>
            <person name="Rounsley S."/>
            <person name="Sankoff D."/>
            <person name="Giuliano G."/>
            <person name="Albert V.A."/>
            <person name="Wincker P."/>
            <person name="Lashermes P."/>
        </authorList>
    </citation>
    <scope>NUCLEOTIDE SEQUENCE [LARGE SCALE GENOMIC DNA]</scope>
    <source>
        <strain evidence="4">cv. DH200-94</strain>
    </source>
</reference>
<dbReference type="AlphaFoldDB" id="A0A068UFC4"/>
<evidence type="ECO:0000256" key="2">
    <source>
        <dbReference type="SAM" id="Phobius"/>
    </source>
</evidence>
<evidence type="ECO:0000313" key="3">
    <source>
        <dbReference type="EMBL" id="CDP07240.1"/>
    </source>
</evidence>
<evidence type="ECO:0000256" key="1">
    <source>
        <dbReference type="SAM" id="MobiDB-lite"/>
    </source>
</evidence>
<name>A0A068UFC4_COFCA</name>
<gene>
    <name evidence="3" type="ORF">GSCOC_T00024446001</name>
</gene>
<accession>A0A068UFC4</accession>
<dbReference type="InParanoid" id="A0A068UFC4"/>
<dbReference type="Gramene" id="CDP07240">
    <property type="protein sequence ID" value="CDP07240"/>
    <property type="gene ID" value="GSCOC_T00024446001"/>
</dbReference>
<dbReference type="Proteomes" id="UP000295252">
    <property type="component" value="Chromosome II"/>
</dbReference>